<gene>
    <name evidence="1" type="ORF">EMLFYP7_01804</name>
</gene>
<accession>A0A6N3D8E1</accession>
<sequence length="73" mass="8369">MKSRLYPSYFKLHVRWLSSLTPVTYWSKLLGIHCVAAFLQLELFRVYTYDAKRGRGEKITARGAGRKMLSGGS</sequence>
<proteinExistence type="predicted"/>
<protein>
    <submittedName>
        <fullName evidence="1">Uncharacterized protein</fullName>
    </submittedName>
</protein>
<organism evidence="1">
    <name type="scientific">Phytobacter massiliensis</name>
    <dbReference type="NCBI Taxonomy" id="1485952"/>
    <lineage>
        <taxon>Bacteria</taxon>
        <taxon>Pseudomonadati</taxon>
        <taxon>Pseudomonadota</taxon>
        <taxon>Gammaproteobacteria</taxon>
        <taxon>Enterobacterales</taxon>
        <taxon>Enterobacteriaceae</taxon>
        <taxon>Phytobacter</taxon>
    </lineage>
</organism>
<dbReference type="EMBL" id="CACRTZ010000013">
    <property type="protein sequence ID" value="VYU25230.1"/>
    <property type="molecule type" value="Genomic_DNA"/>
</dbReference>
<dbReference type="AlphaFoldDB" id="A0A6N3D8E1"/>
<evidence type="ECO:0000313" key="1">
    <source>
        <dbReference type="EMBL" id="VYU25230.1"/>
    </source>
</evidence>
<name>A0A6N3D8E1_9ENTR</name>
<reference evidence="1" key="1">
    <citation type="submission" date="2019-11" db="EMBL/GenBank/DDBJ databases">
        <authorList>
            <person name="Feng L."/>
        </authorList>
    </citation>
    <scope>NUCLEOTIDE SEQUENCE</scope>
    <source>
        <strain evidence="1">EMassiliensisLFYP7</strain>
    </source>
</reference>